<dbReference type="Gene3D" id="3.30.70.330">
    <property type="match status" value="3"/>
</dbReference>
<dbReference type="SMART" id="SM00360">
    <property type="entry name" value="RRM"/>
    <property type="match status" value="3"/>
</dbReference>
<dbReference type="PANTHER" id="PTHR24012">
    <property type="entry name" value="RNA BINDING PROTEIN"/>
    <property type="match status" value="1"/>
</dbReference>
<evidence type="ECO:0000256" key="2">
    <source>
        <dbReference type="ARBA" id="ARBA00022884"/>
    </source>
</evidence>
<dbReference type="GO" id="GO:0003729">
    <property type="term" value="F:mRNA binding"/>
    <property type="evidence" value="ECO:0000318"/>
    <property type="project" value="GO_Central"/>
</dbReference>
<dbReference type="GO" id="GO:0005634">
    <property type="term" value="C:nucleus"/>
    <property type="evidence" value="ECO:0000318"/>
    <property type="project" value="GO_Central"/>
</dbReference>
<dbReference type="Proteomes" id="UP000001593">
    <property type="component" value="Unassembled WGS sequence"/>
</dbReference>
<keyword evidence="1" id="KW-0677">Repeat</keyword>
<protein>
    <recommendedName>
        <fullName evidence="4">RRM domain-containing protein</fullName>
    </recommendedName>
</protein>
<keyword evidence="6" id="KW-1185">Reference proteome</keyword>
<keyword evidence="2 3" id="KW-0694">RNA-binding</keyword>
<dbReference type="GO" id="GO:0005737">
    <property type="term" value="C:cytoplasm"/>
    <property type="evidence" value="ECO:0000318"/>
    <property type="project" value="GO_Central"/>
</dbReference>
<dbReference type="InterPro" id="IPR000504">
    <property type="entry name" value="RRM_dom"/>
</dbReference>
<dbReference type="GO" id="GO:1990904">
    <property type="term" value="C:ribonucleoprotein complex"/>
    <property type="evidence" value="ECO:0000318"/>
    <property type="project" value="GO_Central"/>
</dbReference>
<dbReference type="HOGENOM" id="CLU_015367_0_1_1"/>
<evidence type="ECO:0000313" key="5">
    <source>
        <dbReference type="EMBL" id="EDO35559.1"/>
    </source>
</evidence>
<dbReference type="InterPro" id="IPR012677">
    <property type="entry name" value="Nucleotide-bd_a/b_plait_sf"/>
</dbReference>
<dbReference type="GO" id="GO:0006376">
    <property type="term" value="P:mRNA splice site recognition"/>
    <property type="evidence" value="ECO:0000318"/>
    <property type="project" value="GO_Central"/>
</dbReference>
<dbReference type="AlphaFoldDB" id="A7SL64"/>
<name>A7SL64_NEMVE</name>
<feature type="domain" description="RRM" evidence="4">
    <location>
        <begin position="85"/>
        <end position="162"/>
    </location>
</feature>
<evidence type="ECO:0000256" key="1">
    <source>
        <dbReference type="ARBA" id="ARBA00022737"/>
    </source>
</evidence>
<dbReference type="PROSITE" id="PS50102">
    <property type="entry name" value="RRM"/>
    <property type="match status" value="3"/>
</dbReference>
<dbReference type="eggNOG" id="KOG0146">
    <property type="taxonomic scope" value="Eukaryota"/>
</dbReference>
<evidence type="ECO:0000313" key="6">
    <source>
        <dbReference type="Proteomes" id="UP000001593"/>
    </source>
</evidence>
<dbReference type="Pfam" id="PF00076">
    <property type="entry name" value="RRM_1"/>
    <property type="match status" value="3"/>
</dbReference>
<evidence type="ECO:0000259" key="4">
    <source>
        <dbReference type="PROSITE" id="PS50102"/>
    </source>
</evidence>
<reference evidence="5 6" key="1">
    <citation type="journal article" date="2007" name="Science">
        <title>Sea anemone genome reveals ancestral eumetazoan gene repertoire and genomic organization.</title>
        <authorList>
            <person name="Putnam N.H."/>
            <person name="Srivastava M."/>
            <person name="Hellsten U."/>
            <person name="Dirks B."/>
            <person name="Chapman J."/>
            <person name="Salamov A."/>
            <person name="Terry A."/>
            <person name="Shapiro H."/>
            <person name="Lindquist E."/>
            <person name="Kapitonov V.V."/>
            <person name="Jurka J."/>
            <person name="Genikhovich G."/>
            <person name="Grigoriev I.V."/>
            <person name="Lucas S.M."/>
            <person name="Steele R.E."/>
            <person name="Finnerty J.R."/>
            <person name="Technau U."/>
            <person name="Martindale M.Q."/>
            <person name="Rokhsar D.S."/>
        </authorList>
    </citation>
    <scope>NUCLEOTIDE SEQUENCE [LARGE SCALE GENOMIC DNA]</scope>
    <source>
        <strain evidence="6">CH2 X CH6</strain>
    </source>
</reference>
<evidence type="ECO:0000256" key="3">
    <source>
        <dbReference type="PROSITE-ProRule" id="PRU00176"/>
    </source>
</evidence>
<dbReference type="OMA" id="MISKTWS"/>
<dbReference type="PhylomeDB" id="A7SL64"/>
<dbReference type="STRING" id="45351.A7SL64"/>
<dbReference type="InterPro" id="IPR035979">
    <property type="entry name" value="RBD_domain_sf"/>
</dbReference>
<dbReference type="SUPFAM" id="SSF54928">
    <property type="entry name" value="RNA-binding domain, RBD"/>
    <property type="match status" value="2"/>
</dbReference>
<dbReference type="GO" id="GO:0000381">
    <property type="term" value="P:regulation of alternative mRNA splicing, via spliceosome"/>
    <property type="evidence" value="ECO:0000318"/>
    <property type="project" value="GO_Central"/>
</dbReference>
<gene>
    <name evidence="5" type="ORF">NEMVEDRAFT_v1g230447</name>
</gene>
<feature type="domain" description="RRM" evidence="4">
    <location>
        <begin position="298"/>
        <end position="376"/>
    </location>
</feature>
<dbReference type="FunFam" id="3.30.70.330:FF:000016">
    <property type="entry name" value="CUGBP Elav-like family member 1 isoform 2"/>
    <property type="match status" value="1"/>
</dbReference>
<sequence>MDVKTITNGGTTSVRDSNSVKLFVGQVPRTWEEKDLRPIFEPYGQIYELTILKDKYTGQHKGWDACNAAQKHLHEKKTLPGMDDRKLFVGMISKHAKEEDLRVMFSPFGTIEELTVLRNADSTSKGCAFIKFANRMQAQNAIATMHNSTTMEKEQNLSAFRGFPKLINNQLEPGGLGALVAATVMAQQQQQQQGNAIQNNMTSGTSGIMTSTVNTSQSNASPMGLGVQGVAGMGGMGMANMASLGGVNSIGNTVPSMDTISQAYSGIQPYSAAFPTVYNQALYQQTARQPQKEGPDGSNLFIYHLPQEFTDADLMQTFQPFGTVISAKVFIDKQTNMSKCFGFVSYDNVMSAQNAIQHMNGFQIGAKRLKVQLKRPKDANRPY</sequence>
<dbReference type="InParanoid" id="A7SL64"/>
<accession>A7SL64</accession>
<proteinExistence type="predicted"/>
<dbReference type="EMBL" id="DS469695">
    <property type="protein sequence ID" value="EDO35559.1"/>
    <property type="molecule type" value="Genomic_DNA"/>
</dbReference>
<organism evidence="5 6">
    <name type="scientific">Nematostella vectensis</name>
    <name type="common">Starlet sea anemone</name>
    <dbReference type="NCBI Taxonomy" id="45351"/>
    <lineage>
        <taxon>Eukaryota</taxon>
        <taxon>Metazoa</taxon>
        <taxon>Cnidaria</taxon>
        <taxon>Anthozoa</taxon>
        <taxon>Hexacorallia</taxon>
        <taxon>Actiniaria</taxon>
        <taxon>Edwardsiidae</taxon>
        <taxon>Nematostella</taxon>
    </lineage>
</organism>
<feature type="domain" description="RRM" evidence="4">
    <location>
        <begin position="20"/>
        <end position="62"/>
    </location>
</feature>